<dbReference type="AlphaFoldDB" id="A0AAD7R6I5"/>
<accession>A0AAD7R6I5</accession>
<feature type="compositionally biased region" description="Pro residues" evidence="1">
    <location>
        <begin position="79"/>
        <end position="95"/>
    </location>
</feature>
<dbReference type="Gene3D" id="2.60.40.10">
    <property type="entry name" value="Immunoglobulins"/>
    <property type="match status" value="1"/>
</dbReference>
<organism evidence="3 4">
    <name type="scientific">Aldrovandia affinis</name>
    <dbReference type="NCBI Taxonomy" id="143900"/>
    <lineage>
        <taxon>Eukaryota</taxon>
        <taxon>Metazoa</taxon>
        <taxon>Chordata</taxon>
        <taxon>Craniata</taxon>
        <taxon>Vertebrata</taxon>
        <taxon>Euteleostomi</taxon>
        <taxon>Actinopterygii</taxon>
        <taxon>Neopterygii</taxon>
        <taxon>Teleostei</taxon>
        <taxon>Notacanthiformes</taxon>
        <taxon>Halosauridae</taxon>
        <taxon>Aldrovandia</taxon>
    </lineage>
</organism>
<dbReference type="Proteomes" id="UP001221898">
    <property type="component" value="Unassembled WGS sequence"/>
</dbReference>
<dbReference type="InterPro" id="IPR036116">
    <property type="entry name" value="FN3_sf"/>
</dbReference>
<dbReference type="EMBL" id="JAINUG010000524">
    <property type="protein sequence ID" value="KAJ8366944.1"/>
    <property type="molecule type" value="Genomic_DNA"/>
</dbReference>
<gene>
    <name evidence="3" type="ORF">AAFF_G00336480</name>
</gene>
<protein>
    <recommendedName>
        <fullName evidence="5">Fibronectin type-III domain-containing protein</fullName>
    </recommendedName>
</protein>
<dbReference type="SUPFAM" id="SSF49265">
    <property type="entry name" value="Fibronectin type III"/>
    <property type="match status" value="1"/>
</dbReference>
<keyword evidence="2" id="KW-0812">Transmembrane</keyword>
<evidence type="ECO:0000313" key="3">
    <source>
        <dbReference type="EMBL" id="KAJ8366944.1"/>
    </source>
</evidence>
<reference evidence="3" key="1">
    <citation type="journal article" date="2023" name="Science">
        <title>Genome structures resolve the early diversification of teleost fishes.</title>
        <authorList>
            <person name="Parey E."/>
            <person name="Louis A."/>
            <person name="Montfort J."/>
            <person name="Bouchez O."/>
            <person name="Roques C."/>
            <person name="Iampietro C."/>
            <person name="Lluch J."/>
            <person name="Castinel A."/>
            <person name="Donnadieu C."/>
            <person name="Desvignes T."/>
            <person name="Floi Bucao C."/>
            <person name="Jouanno E."/>
            <person name="Wen M."/>
            <person name="Mejri S."/>
            <person name="Dirks R."/>
            <person name="Jansen H."/>
            <person name="Henkel C."/>
            <person name="Chen W.J."/>
            <person name="Zahm M."/>
            <person name="Cabau C."/>
            <person name="Klopp C."/>
            <person name="Thompson A.W."/>
            <person name="Robinson-Rechavi M."/>
            <person name="Braasch I."/>
            <person name="Lecointre G."/>
            <person name="Bobe J."/>
            <person name="Postlethwait J.H."/>
            <person name="Berthelot C."/>
            <person name="Roest Crollius H."/>
            <person name="Guiguen Y."/>
        </authorList>
    </citation>
    <scope>NUCLEOTIDE SEQUENCE</scope>
    <source>
        <strain evidence="3">NC1722</strain>
    </source>
</reference>
<sequence length="202" mass="21360">MRPYLRGIRLTYRNLSGPDRRPVELSVPASYPEYTLRGLRPNSTYSICAGPLWEPGGGGAGGRSSCTEARTAAGQQPPATGPPRPRGDVAPPPEPQVKDGQLITTLVPVLAAALAVAVVAGAVATVCYLRRRQAKGQPDLCADEPSPLELEGVKACLDNGGLPQKQAEITPPSQNGHDYEVPLMQTHCPANNNVASLKPSYF</sequence>
<name>A0AAD7R6I5_9TELE</name>
<evidence type="ECO:0000256" key="1">
    <source>
        <dbReference type="SAM" id="MobiDB-lite"/>
    </source>
</evidence>
<keyword evidence="4" id="KW-1185">Reference proteome</keyword>
<evidence type="ECO:0008006" key="5">
    <source>
        <dbReference type="Google" id="ProtNLM"/>
    </source>
</evidence>
<keyword evidence="2" id="KW-1133">Transmembrane helix</keyword>
<feature type="region of interest" description="Disordered" evidence="1">
    <location>
        <begin position="59"/>
        <end position="98"/>
    </location>
</feature>
<keyword evidence="2" id="KW-0472">Membrane</keyword>
<feature type="transmembrane region" description="Helical" evidence="2">
    <location>
        <begin position="102"/>
        <end position="129"/>
    </location>
</feature>
<evidence type="ECO:0000256" key="2">
    <source>
        <dbReference type="SAM" id="Phobius"/>
    </source>
</evidence>
<dbReference type="InterPro" id="IPR013783">
    <property type="entry name" value="Ig-like_fold"/>
</dbReference>
<proteinExistence type="predicted"/>
<comment type="caution">
    <text evidence="3">The sequence shown here is derived from an EMBL/GenBank/DDBJ whole genome shotgun (WGS) entry which is preliminary data.</text>
</comment>
<evidence type="ECO:0000313" key="4">
    <source>
        <dbReference type="Proteomes" id="UP001221898"/>
    </source>
</evidence>